<evidence type="ECO:0000259" key="1">
    <source>
        <dbReference type="SMART" id="SM00842"/>
    </source>
</evidence>
<accession>A0A934KK65</accession>
<protein>
    <recommendedName>
        <fullName evidence="1">SHS2 domain-containing protein</fullName>
    </recommendedName>
</protein>
<dbReference type="Proteomes" id="UP000620075">
    <property type="component" value="Unassembled WGS sequence"/>
</dbReference>
<dbReference type="SUPFAM" id="SSF53067">
    <property type="entry name" value="Actin-like ATPase domain"/>
    <property type="match status" value="2"/>
</dbReference>
<dbReference type="InterPro" id="IPR050696">
    <property type="entry name" value="FtsA/MreB"/>
</dbReference>
<name>A0A934KK65_9BACT</name>
<dbReference type="PANTHER" id="PTHR32432">
    <property type="entry name" value="CELL DIVISION PROTEIN FTSA-RELATED"/>
    <property type="match status" value="1"/>
</dbReference>
<organism evidence="2 3">
    <name type="scientific">Candidatus Dormiibacter inghamiae</name>
    <dbReference type="NCBI Taxonomy" id="3127013"/>
    <lineage>
        <taxon>Bacteria</taxon>
        <taxon>Bacillati</taxon>
        <taxon>Candidatus Dormiibacterota</taxon>
        <taxon>Candidatus Dormibacteria</taxon>
        <taxon>Candidatus Dormibacterales</taxon>
        <taxon>Candidatus Dormibacteraceae</taxon>
        <taxon>Candidatus Dormiibacter</taxon>
    </lineage>
</organism>
<dbReference type="SMART" id="SM00842">
    <property type="entry name" value="FtsA"/>
    <property type="match status" value="1"/>
</dbReference>
<reference evidence="2 3" key="1">
    <citation type="submission" date="2020-10" db="EMBL/GenBank/DDBJ databases">
        <title>Ca. Dormibacterota MAGs.</title>
        <authorList>
            <person name="Montgomery K."/>
        </authorList>
    </citation>
    <scope>NUCLEOTIDE SEQUENCE [LARGE SCALE GENOMIC DNA]</scope>
    <source>
        <strain evidence="2">SC8811_S16_3</strain>
    </source>
</reference>
<feature type="domain" description="SHS2" evidence="1">
    <location>
        <begin position="17"/>
        <end position="219"/>
    </location>
</feature>
<dbReference type="Pfam" id="PF14450">
    <property type="entry name" value="FtsA"/>
    <property type="match status" value="1"/>
</dbReference>
<comment type="caution">
    <text evidence="2">The sequence shown here is derived from an EMBL/GenBank/DDBJ whole genome shotgun (WGS) entry which is preliminary data.</text>
</comment>
<evidence type="ECO:0000313" key="3">
    <source>
        <dbReference type="Proteomes" id="UP000620075"/>
    </source>
</evidence>
<dbReference type="InterPro" id="IPR043129">
    <property type="entry name" value="ATPase_NBD"/>
</dbReference>
<evidence type="ECO:0000313" key="2">
    <source>
        <dbReference type="EMBL" id="MBJ7603540.1"/>
    </source>
</evidence>
<sequence length="419" mass="45843">MSPLFRQKHKPDYYQHFTVLDLGSEFVKVLILTRQGSDAMVLGVAKEPQAPASIENGAIIELDRVIEASNRALETAEDMAGVIPGLATVGLAGELVKGFSSSVAYPRERPDSRVKESELRNMLQLVQRRALHEAEHLLELERAYGNLEARLIQSNITRVRIDGYPVANPIGYEGRHMDLTVFNTFAPLMQVGAVETVARDLDLDLVSMVSQPYAVARACAGDDAWEEGGIFIDMGGATTNVALLREGTVEGTRMFNLGGQALTRRIAGEFGLSFQDAEARKLRHSEGVLSPAERQRISGLLTGDVEVMLQGLHLSLVEMARDELLPANLYISGGASLLPEMGRELVKPAWREGLSFVREPDVRRLGPADVRNVTDATGLLQSPQDVTPLSLANHFLHQGSEQDELMNSVMEGVVKGLRL</sequence>
<dbReference type="Gene3D" id="3.30.420.40">
    <property type="match status" value="1"/>
</dbReference>
<proteinExistence type="predicted"/>
<dbReference type="GO" id="GO:0051301">
    <property type="term" value="P:cell division"/>
    <property type="evidence" value="ECO:0007669"/>
    <property type="project" value="InterPro"/>
</dbReference>
<dbReference type="RefSeq" id="WP_338179733.1">
    <property type="nucleotide sequence ID" value="NZ_JAEKNQ010000038.1"/>
</dbReference>
<dbReference type="InterPro" id="IPR003494">
    <property type="entry name" value="SHS2_FtsA"/>
</dbReference>
<dbReference type="EMBL" id="JAEKNQ010000038">
    <property type="protein sequence ID" value="MBJ7603540.1"/>
    <property type="molecule type" value="Genomic_DNA"/>
</dbReference>
<gene>
    <name evidence="2" type="ORF">JF888_10185</name>
</gene>
<dbReference type="AlphaFoldDB" id="A0A934KK65"/>